<dbReference type="PANTHER" id="PTHR34512:SF30">
    <property type="entry name" value="OUTER MEMBRANE PROTEIN ASSEMBLY FACTOR BAMB"/>
    <property type="match status" value="1"/>
</dbReference>
<dbReference type="SMART" id="SM00564">
    <property type="entry name" value="PQQ"/>
    <property type="match status" value="5"/>
</dbReference>
<dbReference type="InterPro" id="IPR018391">
    <property type="entry name" value="PQQ_b-propeller_rpt"/>
</dbReference>
<feature type="transmembrane region" description="Helical" evidence="2">
    <location>
        <begin position="84"/>
        <end position="101"/>
    </location>
</feature>
<dbReference type="Gene3D" id="2.40.128.630">
    <property type="match status" value="1"/>
</dbReference>
<dbReference type="Gene3D" id="2.130.10.10">
    <property type="entry name" value="YVTN repeat-like/Quinoprotein amine dehydrogenase"/>
    <property type="match status" value="1"/>
</dbReference>
<dbReference type="EMBL" id="JARJBB010000007">
    <property type="protein sequence ID" value="MDF3300046.1"/>
    <property type="molecule type" value="Genomic_DNA"/>
</dbReference>
<feature type="transmembrane region" description="Helical" evidence="2">
    <location>
        <begin position="221"/>
        <end position="239"/>
    </location>
</feature>
<comment type="caution">
    <text evidence="4">The sequence shown here is derived from an EMBL/GenBank/DDBJ whole genome shotgun (WGS) entry which is preliminary data.</text>
</comment>
<organism evidence="4 5">
    <name type="scientific">Streptomyces tropicalis</name>
    <dbReference type="NCBI Taxonomy" id="3034234"/>
    <lineage>
        <taxon>Bacteria</taxon>
        <taxon>Bacillati</taxon>
        <taxon>Actinomycetota</taxon>
        <taxon>Actinomycetes</taxon>
        <taxon>Kitasatosporales</taxon>
        <taxon>Streptomycetaceae</taxon>
        <taxon>Streptomyces</taxon>
    </lineage>
</organism>
<dbReference type="RefSeq" id="WP_276109603.1">
    <property type="nucleotide sequence ID" value="NZ_JARJBB010000007.1"/>
</dbReference>
<name>A0ABT6A5X0_9ACTN</name>
<reference evidence="4 5" key="1">
    <citation type="submission" date="2023-03" db="EMBL/GenBank/DDBJ databases">
        <title>Draft genome sequence of Streptomyces sp. K1PA1 isolated from peat swamp forest in Thailand.</title>
        <authorList>
            <person name="Klaysubun C."/>
            <person name="Duangmal K."/>
        </authorList>
    </citation>
    <scope>NUCLEOTIDE SEQUENCE [LARGE SCALE GENOMIC DNA]</scope>
    <source>
        <strain evidence="4 5">K1PA1</strain>
    </source>
</reference>
<dbReference type="Pfam" id="PF13360">
    <property type="entry name" value="PQQ_2"/>
    <property type="match status" value="2"/>
</dbReference>
<proteinExistence type="predicted"/>
<evidence type="ECO:0000256" key="2">
    <source>
        <dbReference type="SAM" id="Phobius"/>
    </source>
</evidence>
<dbReference type="PANTHER" id="PTHR34512">
    <property type="entry name" value="CELL SURFACE PROTEIN"/>
    <property type="match status" value="1"/>
</dbReference>
<evidence type="ECO:0000259" key="3">
    <source>
        <dbReference type="Pfam" id="PF13360"/>
    </source>
</evidence>
<dbReference type="SUPFAM" id="SSF50998">
    <property type="entry name" value="Quinoprotein alcohol dehydrogenase-like"/>
    <property type="match status" value="1"/>
</dbReference>
<feature type="domain" description="Pyrrolo-quinoline quinone repeat" evidence="3">
    <location>
        <begin position="251"/>
        <end position="386"/>
    </location>
</feature>
<feature type="region of interest" description="Disordered" evidence="1">
    <location>
        <begin position="288"/>
        <end position="317"/>
    </location>
</feature>
<dbReference type="Proteomes" id="UP001221150">
    <property type="component" value="Unassembled WGS sequence"/>
</dbReference>
<keyword evidence="2" id="KW-1133">Transmembrane helix</keyword>
<feature type="domain" description="Pyrrolo-quinoline quinone repeat" evidence="3">
    <location>
        <begin position="418"/>
        <end position="545"/>
    </location>
</feature>
<protein>
    <submittedName>
        <fullName evidence="4">PQQ-binding-like beta-propeller repeat protein</fullName>
    </submittedName>
</protein>
<evidence type="ECO:0000256" key="1">
    <source>
        <dbReference type="SAM" id="MobiDB-lite"/>
    </source>
</evidence>
<keyword evidence="5" id="KW-1185">Reference proteome</keyword>
<accession>A0ABT6A5X0</accession>
<dbReference type="InterPro" id="IPR011047">
    <property type="entry name" value="Quinoprotein_ADH-like_sf"/>
</dbReference>
<feature type="transmembrane region" description="Helical" evidence="2">
    <location>
        <begin position="43"/>
        <end position="63"/>
    </location>
</feature>
<gene>
    <name evidence="4" type="ORF">P3H78_15690</name>
</gene>
<keyword evidence="2" id="KW-0472">Membrane</keyword>
<evidence type="ECO:0000313" key="4">
    <source>
        <dbReference type="EMBL" id="MDF3300046.1"/>
    </source>
</evidence>
<feature type="transmembrane region" description="Helical" evidence="2">
    <location>
        <begin position="113"/>
        <end position="138"/>
    </location>
</feature>
<dbReference type="InterPro" id="IPR002372">
    <property type="entry name" value="PQQ_rpt_dom"/>
</dbReference>
<keyword evidence="2" id="KW-0812">Transmembrane</keyword>
<evidence type="ECO:0000313" key="5">
    <source>
        <dbReference type="Proteomes" id="UP001221150"/>
    </source>
</evidence>
<dbReference type="InterPro" id="IPR015943">
    <property type="entry name" value="WD40/YVTN_repeat-like_dom_sf"/>
</dbReference>
<sequence>MGYVVGAVGLLLVLGVVLSALGWLVVAPVSFVLLGGPTVLGTSAAVAVCVAVPVGLWSGLALVRARNGHRRHTAWPVRGTRLDALAWTMWPAAILGAFAWPDLLLLRDERWGAFGAVGIPVLAPTLALLLPVVGLLLWQWLPAARAEQGRETYCPVADQTVVRTEASWIGSATGAVRDEVRLPGEVLLAPPSRQWPREALAVATAGTARATPRLRKRLGRYVLFMAVLLALLAGLAAPADPRVRWYTMGDVTSAFLADGVAYVTYEKENGSRALSARNALTGEENWRVPLPTRTEGDGGNESKAGSGGKTSHDEGKDNVYVGGRAVNALATRDGSVRWTYSAPKDTPELQFSRPVVAGRQILVAATDGTLRVLDSRTGKLRWKKRWGVDENGDGTPYSLEDLPPFLVNHGRVYLARPGAVEVYDAGSGKDRWKIGIPGDDSGYDTVRITATADVVYAASGKTLSAFKGLTGKRLWSTSLAHSFSPGGFTVSGDSLFLKDDDHLRRFAARSGKLVWNVDVQGASVPVVVGDRVILGYDQKITCFRVSSATPCGAMSTASVDETLADPGGSIVLVDHGNFVEVLSSDLRPRDTWNARQLLRGWGATIW</sequence>